<dbReference type="InterPro" id="IPR050151">
    <property type="entry name" value="Class-I_Pyr_Nuc-Dis_Oxidored"/>
</dbReference>
<dbReference type="PANTHER" id="PTHR22912">
    <property type="entry name" value="DISULFIDE OXIDOREDUCTASE"/>
    <property type="match status" value="1"/>
</dbReference>
<dbReference type="KEGG" id="naj:B1756_09250"/>
<dbReference type="Gene3D" id="3.30.390.30">
    <property type="match status" value="1"/>
</dbReference>
<dbReference type="InterPro" id="IPR001100">
    <property type="entry name" value="Pyr_nuc-diS_OxRdtase"/>
</dbReference>
<reference evidence="16" key="1">
    <citation type="submission" date="2017-02" db="EMBL/GenBank/DDBJ databases">
        <title>Natronthermophilus aegyptiacus gen. nov.,sp. nov., an aerobic, extremely halophilic alkalithermophilic archaeon isolated from the athalassohaline Wadi An Natrun, Egypt.</title>
        <authorList>
            <person name="Zhao B."/>
        </authorList>
    </citation>
    <scope>NUCLEOTIDE SEQUENCE [LARGE SCALE GENOMIC DNA]</scope>
    <source>
        <strain evidence="16">JW/NM-HA 15</strain>
    </source>
</reference>
<dbReference type="InterPro" id="IPR023753">
    <property type="entry name" value="FAD/NAD-binding_dom"/>
</dbReference>
<feature type="region of interest" description="Disordered" evidence="12">
    <location>
        <begin position="264"/>
        <end position="291"/>
    </location>
</feature>
<keyword evidence="8" id="KW-1015">Disulfide bond</keyword>
<dbReference type="InterPro" id="IPR016156">
    <property type="entry name" value="FAD/NAD-linked_Rdtase_dimer_sf"/>
</dbReference>
<evidence type="ECO:0000256" key="3">
    <source>
        <dbReference type="ARBA" id="ARBA00012608"/>
    </source>
</evidence>
<evidence type="ECO:0000256" key="6">
    <source>
        <dbReference type="ARBA" id="ARBA00023002"/>
    </source>
</evidence>
<comment type="catalytic activity">
    <reaction evidence="10">
        <text>N(6)-[(R)-dihydrolipoyl]-L-lysyl-[protein] + NAD(+) = N(6)-[(R)-lipoyl]-L-lysyl-[protein] + NADH + H(+)</text>
        <dbReference type="Rhea" id="RHEA:15045"/>
        <dbReference type="Rhea" id="RHEA-COMP:10474"/>
        <dbReference type="Rhea" id="RHEA-COMP:10475"/>
        <dbReference type="ChEBI" id="CHEBI:15378"/>
        <dbReference type="ChEBI" id="CHEBI:57540"/>
        <dbReference type="ChEBI" id="CHEBI:57945"/>
        <dbReference type="ChEBI" id="CHEBI:83099"/>
        <dbReference type="ChEBI" id="CHEBI:83100"/>
        <dbReference type="EC" id="1.8.1.4"/>
    </reaction>
</comment>
<dbReference type="EC" id="1.8.1.4" evidence="3"/>
<dbReference type="Pfam" id="PF02852">
    <property type="entry name" value="Pyr_redox_dim"/>
    <property type="match status" value="1"/>
</dbReference>
<evidence type="ECO:0000259" key="14">
    <source>
        <dbReference type="Pfam" id="PF07992"/>
    </source>
</evidence>
<keyword evidence="6 11" id="KW-0560">Oxidoreductase</keyword>
<keyword evidence="7" id="KW-0520">NAD</keyword>
<dbReference type="SUPFAM" id="SSF51905">
    <property type="entry name" value="FAD/NAD(P)-binding domain"/>
    <property type="match status" value="1"/>
</dbReference>
<evidence type="ECO:0000256" key="12">
    <source>
        <dbReference type="SAM" id="MobiDB-lite"/>
    </source>
</evidence>
<evidence type="ECO:0000256" key="4">
    <source>
        <dbReference type="ARBA" id="ARBA00022630"/>
    </source>
</evidence>
<gene>
    <name evidence="15" type="ORF">B1756_09250</name>
</gene>
<dbReference type="SUPFAM" id="SSF55424">
    <property type="entry name" value="FAD/NAD-linked reductases, dimerisation (C-terminal) domain"/>
    <property type="match status" value="1"/>
</dbReference>
<feature type="domain" description="Pyridine nucleotide-disulphide oxidoreductase dimerisation" evidence="13">
    <location>
        <begin position="382"/>
        <end position="491"/>
    </location>
</feature>
<dbReference type="PANTHER" id="PTHR22912:SF160">
    <property type="entry name" value="DIHYDROLIPOYL DEHYDROGENASE"/>
    <property type="match status" value="1"/>
</dbReference>
<name>A0A2Z2HRT5_9EURY</name>
<proteinExistence type="inferred from homology"/>
<evidence type="ECO:0000256" key="1">
    <source>
        <dbReference type="ARBA" id="ARBA00001974"/>
    </source>
</evidence>
<keyword evidence="5 11" id="KW-0274">FAD</keyword>
<dbReference type="PRINTS" id="PR00411">
    <property type="entry name" value="PNDRDTASEI"/>
</dbReference>
<keyword evidence="4 11" id="KW-0285">Flavoprotein</keyword>
<dbReference type="OrthoDB" id="27922at2157"/>
<dbReference type="PRINTS" id="PR00368">
    <property type="entry name" value="FADPNR"/>
</dbReference>
<evidence type="ECO:0000313" key="15">
    <source>
        <dbReference type="EMBL" id="ARS89901.1"/>
    </source>
</evidence>
<protein>
    <recommendedName>
        <fullName evidence="3">dihydrolipoyl dehydrogenase</fullName>
        <ecNumber evidence="3">1.8.1.4</ecNumber>
    </recommendedName>
</protein>
<dbReference type="GeneID" id="32894264"/>
<dbReference type="EMBL" id="CP019893">
    <property type="protein sequence ID" value="ARS89901.1"/>
    <property type="molecule type" value="Genomic_DNA"/>
</dbReference>
<evidence type="ECO:0000256" key="9">
    <source>
        <dbReference type="ARBA" id="ARBA00023284"/>
    </source>
</evidence>
<evidence type="ECO:0000256" key="2">
    <source>
        <dbReference type="ARBA" id="ARBA00007532"/>
    </source>
</evidence>
<evidence type="ECO:0000256" key="5">
    <source>
        <dbReference type="ARBA" id="ARBA00022827"/>
    </source>
</evidence>
<dbReference type="InterPro" id="IPR012999">
    <property type="entry name" value="Pyr_OxRdtase_I_AS"/>
</dbReference>
<comment type="cofactor">
    <cofactor evidence="1">
        <name>FAD</name>
        <dbReference type="ChEBI" id="CHEBI:57692"/>
    </cofactor>
</comment>
<sequence>MVVGDVTTGTEVLVIGAGPAGYVAAIRAGQLDLDVTLVEKDAYGGTCLNYGCIPSKAMITATDIAHEARHAEAMGIHADPAIDLSGMVGWKDDVVSQLTSGVEKLCKANGVNLLEGTATFVDENTARIAHGGEGQGSETIEFEHAIVATGSRPISIPDFSFDDPPVLNSRQALSLESVPDSMAVVGAGYIGMELANVFAKLGTDVTVIEMMDSILPGYDDDLKRPVKKRAEDLGIDFHFGYTASEWYEPGVDIRVVAEPVDGAAANGGSEAPRASETGSGESASASRETIEDERLELDVETVLIAVGREPVSDALDLEAAGVETDEGGFIETDSRARTTVDHIYAVGDVAGEPMLAHTGSAEGQVAAEVIAGEPAALDHQAMPAVVFTDPEIATVGMTETEAAEAGFDPVVGQFPFRASGRALTTGESDGFVKVVAEEDDGFVLGASIVGPEASELIAELGLAIELGATLEDVAATVHAHPTLGESVMEAAENALSRAIHTLNR</sequence>
<dbReference type="InterPro" id="IPR004099">
    <property type="entry name" value="Pyr_nucl-diS_OxRdtase_dimer"/>
</dbReference>
<dbReference type="GO" id="GO:0006103">
    <property type="term" value="P:2-oxoglutarate metabolic process"/>
    <property type="evidence" value="ECO:0007669"/>
    <property type="project" value="TreeGrafter"/>
</dbReference>
<dbReference type="FunFam" id="3.30.390.30:FF:000001">
    <property type="entry name" value="Dihydrolipoyl dehydrogenase"/>
    <property type="match status" value="1"/>
</dbReference>
<dbReference type="AlphaFoldDB" id="A0A2Z2HRT5"/>
<feature type="domain" description="FAD/NAD(P)-binding" evidence="14">
    <location>
        <begin position="11"/>
        <end position="363"/>
    </location>
</feature>
<keyword evidence="16" id="KW-1185">Reference proteome</keyword>
<evidence type="ECO:0000256" key="7">
    <source>
        <dbReference type="ARBA" id="ARBA00023027"/>
    </source>
</evidence>
<comment type="similarity">
    <text evidence="2 11">Belongs to the class-I pyridine nucleotide-disulfide oxidoreductase family.</text>
</comment>
<dbReference type="Proteomes" id="UP000250088">
    <property type="component" value="Chromosome"/>
</dbReference>
<dbReference type="GO" id="GO:0050660">
    <property type="term" value="F:flavin adenine dinucleotide binding"/>
    <property type="evidence" value="ECO:0007669"/>
    <property type="project" value="TreeGrafter"/>
</dbReference>
<evidence type="ECO:0000256" key="11">
    <source>
        <dbReference type="RuleBase" id="RU003691"/>
    </source>
</evidence>
<dbReference type="InterPro" id="IPR036188">
    <property type="entry name" value="FAD/NAD-bd_sf"/>
</dbReference>
<accession>A0A2Z2HRT5</accession>
<evidence type="ECO:0000259" key="13">
    <source>
        <dbReference type="Pfam" id="PF02852"/>
    </source>
</evidence>
<dbReference type="Pfam" id="PF07992">
    <property type="entry name" value="Pyr_redox_2"/>
    <property type="match status" value="1"/>
</dbReference>
<evidence type="ECO:0000256" key="8">
    <source>
        <dbReference type="ARBA" id="ARBA00023157"/>
    </source>
</evidence>
<dbReference type="PIRSF" id="PIRSF000350">
    <property type="entry name" value="Mercury_reductase_MerA"/>
    <property type="match status" value="1"/>
</dbReference>
<feature type="compositionally biased region" description="Low complexity" evidence="12">
    <location>
        <begin position="274"/>
        <end position="287"/>
    </location>
</feature>
<dbReference type="Gene3D" id="3.50.50.60">
    <property type="entry name" value="FAD/NAD(P)-binding domain"/>
    <property type="match status" value="3"/>
</dbReference>
<evidence type="ECO:0000256" key="10">
    <source>
        <dbReference type="ARBA" id="ARBA00049187"/>
    </source>
</evidence>
<organism evidence="15 16">
    <name type="scientific">Natrarchaeobaculum aegyptiacum</name>
    <dbReference type="NCBI Taxonomy" id="745377"/>
    <lineage>
        <taxon>Archaea</taxon>
        <taxon>Methanobacteriati</taxon>
        <taxon>Methanobacteriota</taxon>
        <taxon>Stenosarchaea group</taxon>
        <taxon>Halobacteria</taxon>
        <taxon>Halobacteriales</taxon>
        <taxon>Natrialbaceae</taxon>
        <taxon>Natrarchaeobaculum</taxon>
    </lineage>
</organism>
<keyword evidence="9 11" id="KW-0676">Redox-active center</keyword>
<dbReference type="RefSeq" id="WP_086888279.1">
    <property type="nucleotide sequence ID" value="NZ_CP019893.1"/>
</dbReference>
<dbReference type="GO" id="GO:0004148">
    <property type="term" value="F:dihydrolipoyl dehydrogenase (NADH) activity"/>
    <property type="evidence" value="ECO:0007669"/>
    <property type="project" value="UniProtKB-EC"/>
</dbReference>
<dbReference type="PROSITE" id="PS00076">
    <property type="entry name" value="PYRIDINE_REDOX_1"/>
    <property type="match status" value="1"/>
</dbReference>
<evidence type="ECO:0000313" key="16">
    <source>
        <dbReference type="Proteomes" id="UP000250088"/>
    </source>
</evidence>